<dbReference type="PANTHER" id="PTHR47595">
    <property type="entry name" value="HEAT SHOCK 70 KDA PROTEIN 14"/>
    <property type="match status" value="1"/>
</dbReference>
<dbReference type="PANTHER" id="PTHR47595:SF1">
    <property type="entry name" value="MYB_SANT-LIKE DNA-BINDING DOMAIN-CONTAINING PROTEIN"/>
    <property type="match status" value="1"/>
</dbReference>
<dbReference type="InterPro" id="IPR044822">
    <property type="entry name" value="Myb_DNA-bind_4"/>
</dbReference>
<accession>A0A6J1QCE6</accession>
<evidence type="ECO:0000313" key="4">
    <source>
        <dbReference type="RefSeq" id="XP_024880012.1"/>
    </source>
</evidence>
<name>A0A6J1QCE6_9HYME</name>
<feature type="domain" description="Myb/SANT-like DNA-binding" evidence="2">
    <location>
        <begin position="116"/>
        <end position="205"/>
    </location>
</feature>
<gene>
    <name evidence="4" type="primary">LOC112459875</name>
</gene>
<dbReference type="Gene3D" id="1.10.10.60">
    <property type="entry name" value="Homeodomain-like"/>
    <property type="match status" value="1"/>
</dbReference>
<dbReference type="Proteomes" id="UP000504618">
    <property type="component" value="Unplaced"/>
</dbReference>
<dbReference type="RefSeq" id="XP_024880012.1">
    <property type="nucleotide sequence ID" value="XM_025024244.1"/>
</dbReference>
<feature type="region of interest" description="Disordered" evidence="1">
    <location>
        <begin position="217"/>
        <end position="247"/>
    </location>
</feature>
<dbReference type="GeneID" id="112459875"/>
<keyword evidence="3" id="KW-1185">Reference proteome</keyword>
<protein>
    <submittedName>
        <fullName evidence="4">Uncharacterized protein LOC112459875</fullName>
    </submittedName>
</protein>
<evidence type="ECO:0000313" key="3">
    <source>
        <dbReference type="Proteomes" id="UP000504618"/>
    </source>
</evidence>
<organism evidence="3 4">
    <name type="scientific">Temnothorax curvispinosus</name>
    <dbReference type="NCBI Taxonomy" id="300111"/>
    <lineage>
        <taxon>Eukaryota</taxon>
        <taxon>Metazoa</taxon>
        <taxon>Ecdysozoa</taxon>
        <taxon>Arthropoda</taxon>
        <taxon>Hexapoda</taxon>
        <taxon>Insecta</taxon>
        <taxon>Pterygota</taxon>
        <taxon>Neoptera</taxon>
        <taxon>Endopterygota</taxon>
        <taxon>Hymenoptera</taxon>
        <taxon>Apocrita</taxon>
        <taxon>Aculeata</taxon>
        <taxon>Formicoidea</taxon>
        <taxon>Formicidae</taxon>
        <taxon>Myrmicinae</taxon>
        <taxon>Temnothorax</taxon>
    </lineage>
</organism>
<reference evidence="4" key="1">
    <citation type="submission" date="2025-08" db="UniProtKB">
        <authorList>
            <consortium name="RefSeq"/>
        </authorList>
    </citation>
    <scope>IDENTIFICATION</scope>
    <source>
        <tissue evidence="4">Whole body</tissue>
    </source>
</reference>
<evidence type="ECO:0000259" key="2">
    <source>
        <dbReference type="Pfam" id="PF13837"/>
    </source>
</evidence>
<dbReference type="AlphaFoldDB" id="A0A6J1QCE6"/>
<proteinExistence type="predicted"/>
<dbReference type="OrthoDB" id="7550158at2759"/>
<evidence type="ECO:0000256" key="1">
    <source>
        <dbReference type="SAM" id="MobiDB-lite"/>
    </source>
</evidence>
<dbReference type="Pfam" id="PF13837">
    <property type="entry name" value="Myb_DNA-bind_4"/>
    <property type="match status" value="1"/>
</dbReference>
<feature type="region of interest" description="Disordered" evidence="1">
    <location>
        <begin position="93"/>
        <end position="113"/>
    </location>
</feature>
<sequence length="288" mass="32935">MFTINTTSNITLLNDIFTAGKIDFVSLTENIIETCLQPYGYEIMLPEKDIDVAITSSSRDDNKSEVTHINLSDAANSSRCTTFTSNLQLEKTDENTKPRVLEESNGRTPDKGMKSLWTDKSRAMLLYLYKKYKDDFNSNCIKKDDIWAKIACDMKHEGYNFVAAQCKEKMKYMKKKYFKKIDNMGPKSTGAAPVKCENFEELDELFGNKPNVTPVAIASSSRDDNKSEVTQINLSDAEDNKKKGRKRANAMTLSDLKVMLEEREETRRRLGMKKKRKFFNQVSILMKA</sequence>